<sequence length="238" mass="24894">MMNDMDRTQTALNYRNILIMTAVEAEREAVLRGIAKAASGQGSTEQAKFDVQLCGVGPISAAAETAAYLAANPKYDLVISAGIGGGFTDRAEIGSIAIADSIIAADLGAETGDGFSSVDKLGFGSSSIPVASALTEELTKSIQSAGWAVCSGPILTLSTVTGTRETADELKRRIPGAVAEAMEGYGAAFAAHRLNIPVMEIRTISNAIGPRNRELWRIGDALQALEQACYNLAEVLQR</sequence>
<protein>
    <recommendedName>
        <fullName evidence="1 2">Futalosine hydrolase</fullName>
        <shortName evidence="1">FL hydrolase</shortName>
        <ecNumber evidence="1 2">3.2.2.26</ecNumber>
    </recommendedName>
    <alternativeName>
        <fullName evidence="1">Futalosine nucleosidase</fullName>
    </alternativeName>
    <alternativeName>
        <fullName evidence="1">Menaquinone biosynthetic enzyme MqnB</fullName>
    </alternativeName>
</protein>
<dbReference type="Gene3D" id="3.40.50.1580">
    <property type="entry name" value="Nucleoside phosphorylase domain"/>
    <property type="match status" value="1"/>
</dbReference>
<reference evidence="4 5" key="1">
    <citation type="journal article" date="2019" name="Int. J. Syst. Evol. Microbiol.">
        <title>The Global Catalogue of Microorganisms (GCM) 10K type strain sequencing project: providing services to taxonomists for standard genome sequencing and annotation.</title>
        <authorList>
            <consortium name="The Broad Institute Genomics Platform"/>
            <consortium name="The Broad Institute Genome Sequencing Center for Infectious Disease"/>
            <person name="Wu L."/>
            <person name="Ma J."/>
        </authorList>
    </citation>
    <scope>NUCLEOTIDE SEQUENCE [LARGE SCALE GENOMIC DNA]</scope>
    <source>
        <strain evidence="4 5">JCM 12774</strain>
    </source>
</reference>
<keyword evidence="5" id="KW-1185">Reference proteome</keyword>
<dbReference type="EMBL" id="BAAACX010000009">
    <property type="protein sequence ID" value="GAA0393145.1"/>
    <property type="molecule type" value="Genomic_DNA"/>
</dbReference>
<dbReference type="InterPro" id="IPR000845">
    <property type="entry name" value="Nucleoside_phosphorylase_d"/>
</dbReference>
<dbReference type="Proteomes" id="UP001500340">
    <property type="component" value="Unassembled WGS sequence"/>
</dbReference>
<dbReference type="GO" id="GO:0016787">
    <property type="term" value="F:hydrolase activity"/>
    <property type="evidence" value="ECO:0007669"/>
    <property type="project" value="UniProtKB-KW"/>
</dbReference>
<name>A0ABN0YET4_9BACL</name>
<dbReference type="CDD" id="cd17766">
    <property type="entry name" value="futalosine_nucleosidase_MqnB"/>
    <property type="match status" value="1"/>
</dbReference>
<comment type="similarity">
    <text evidence="1">Belongs to the PNP/UDP phosphorylase family. Futalosine hydrolase subfamily.</text>
</comment>
<dbReference type="InterPro" id="IPR019963">
    <property type="entry name" value="FL_hydrolase_MqnB"/>
</dbReference>
<evidence type="ECO:0000256" key="1">
    <source>
        <dbReference type="HAMAP-Rule" id="MF_00991"/>
    </source>
</evidence>
<gene>
    <name evidence="1" type="primary">mqnB</name>
    <name evidence="4" type="ORF">GCM10008933_24970</name>
</gene>
<accession>A0ABN0YET4</accession>
<proteinExistence type="inferred from homology"/>
<dbReference type="HAMAP" id="MF_00991">
    <property type="entry name" value="MqnB"/>
    <property type="match status" value="1"/>
</dbReference>
<dbReference type="InterPro" id="IPR035994">
    <property type="entry name" value="Nucleoside_phosphorylase_sf"/>
</dbReference>
<dbReference type="PANTHER" id="PTHR46832:SF2">
    <property type="entry name" value="FUTALOSINE HYDROLASE"/>
    <property type="match status" value="1"/>
</dbReference>
<dbReference type="EC" id="3.2.2.26" evidence="1 2"/>
<feature type="domain" description="Nucleoside phosphorylase" evidence="3">
    <location>
        <begin position="52"/>
        <end position="236"/>
    </location>
</feature>
<evidence type="ECO:0000259" key="3">
    <source>
        <dbReference type="Pfam" id="PF01048"/>
    </source>
</evidence>
<evidence type="ECO:0000313" key="4">
    <source>
        <dbReference type="EMBL" id="GAA0393145.1"/>
    </source>
</evidence>
<evidence type="ECO:0000256" key="2">
    <source>
        <dbReference type="NCBIfam" id="TIGR03664"/>
    </source>
</evidence>
<comment type="function">
    <text evidence="1">Catalyzes the hydrolysis of futalosine (FL) to dehypoxanthine futalosine (DHFL) and hypoxanthine, a step in the biosynthesis of menaquinone (MK, vitamin K2).</text>
</comment>
<dbReference type="NCBIfam" id="TIGR03664">
    <property type="entry name" value="fut_nucase"/>
    <property type="match status" value="1"/>
</dbReference>
<organism evidence="4 5">
    <name type="scientific">Paenibacillus motobuensis</name>
    <dbReference type="NCBI Taxonomy" id="295324"/>
    <lineage>
        <taxon>Bacteria</taxon>
        <taxon>Bacillati</taxon>
        <taxon>Bacillota</taxon>
        <taxon>Bacilli</taxon>
        <taxon>Bacillales</taxon>
        <taxon>Paenibacillaceae</taxon>
        <taxon>Paenibacillus</taxon>
    </lineage>
</organism>
<keyword evidence="1" id="KW-0474">Menaquinone biosynthesis</keyword>
<dbReference type="NCBIfam" id="NF006087">
    <property type="entry name" value="PRK08236.1"/>
    <property type="match status" value="1"/>
</dbReference>
<comment type="catalytic activity">
    <reaction evidence="1">
        <text>futalosine + H2O = dehypoxanthine futalosine + hypoxanthine</text>
        <dbReference type="Rhea" id="RHEA:25904"/>
        <dbReference type="ChEBI" id="CHEBI:15377"/>
        <dbReference type="ChEBI" id="CHEBI:17368"/>
        <dbReference type="ChEBI" id="CHEBI:58863"/>
        <dbReference type="ChEBI" id="CHEBI:58864"/>
        <dbReference type="EC" id="3.2.2.26"/>
    </reaction>
</comment>
<dbReference type="Pfam" id="PF01048">
    <property type="entry name" value="PNP_UDP_1"/>
    <property type="match status" value="1"/>
</dbReference>
<keyword evidence="1 4" id="KW-0378">Hydrolase</keyword>
<dbReference type="SUPFAM" id="SSF53167">
    <property type="entry name" value="Purine and uridine phosphorylases"/>
    <property type="match status" value="1"/>
</dbReference>
<evidence type="ECO:0000313" key="5">
    <source>
        <dbReference type="Proteomes" id="UP001500340"/>
    </source>
</evidence>
<dbReference type="PANTHER" id="PTHR46832">
    <property type="entry name" value="5'-METHYLTHIOADENOSINE/S-ADENOSYLHOMOCYSTEINE NUCLEOSIDASE"/>
    <property type="match status" value="1"/>
</dbReference>
<comment type="caution">
    <text evidence="4">The sequence shown here is derived from an EMBL/GenBank/DDBJ whole genome shotgun (WGS) entry which is preliminary data.</text>
</comment>
<comment type="pathway">
    <text evidence="1">Quinol/quinone metabolism; menaquinone biosynthesis.</text>
</comment>